<evidence type="ECO:0000313" key="4">
    <source>
        <dbReference type="Proteomes" id="UP000265520"/>
    </source>
</evidence>
<proteinExistence type="predicted"/>
<keyword evidence="2" id="KW-0472">Membrane</keyword>
<protein>
    <submittedName>
        <fullName evidence="3">Nuclear pore complex protein Nup98-Nup96-like</fullName>
    </submittedName>
</protein>
<keyword evidence="4" id="KW-1185">Reference proteome</keyword>
<feature type="transmembrane region" description="Helical" evidence="2">
    <location>
        <begin position="97"/>
        <end position="116"/>
    </location>
</feature>
<keyword evidence="2" id="KW-0812">Transmembrane</keyword>
<dbReference type="Gene3D" id="1.10.10.2360">
    <property type="match status" value="1"/>
</dbReference>
<reference evidence="3 4" key="1">
    <citation type="journal article" date="2018" name="Front. Plant Sci.">
        <title>Red Clover (Trifolium pratense) and Zigzag Clover (T. medium) - A Picture of Genomic Similarities and Differences.</title>
        <authorList>
            <person name="Dluhosova J."/>
            <person name="Istvanek J."/>
            <person name="Nedelnik J."/>
            <person name="Repkova J."/>
        </authorList>
    </citation>
    <scope>NUCLEOTIDE SEQUENCE [LARGE SCALE GENOMIC DNA]</scope>
    <source>
        <strain evidence="4">cv. 10/8</strain>
        <tissue evidence="3">Leaf</tissue>
    </source>
</reference>
<comment type="caution">
    <text evidence="3">The sequence shown here is derived from an EMBL/GenBank/DDBJ whole genome shotgun (WGS) entry which is preliminary data.</text>
</comment>
<dbReference type="PANTHER" id="PTHR23198:SF6">
    <property type="entry name" value="NUCLEAR PORE COMPLEX PROTEIN NUP98-NUP96"/>
    <property type="match status" value="1"/>
</dbReference>
<organism evidence="3 4">
    <name type="scientific">Trifolium medium</name>
    <dbReference type="NCBI Taxonomy" id="97028"/>
    <lineage>
        <taxon>Eukaryota</taxon>
        <taxon>Viridiplantae</taxon>
        <taxon>Streptophyta</taxon>
        <taxon>Embryophyta</taxon>
        <taxon>Tracheophyta</taxon>
        <taxon>Spermatophyta</taxon>
        <taxon>Magnoliopsida</taxon>
        <taxon>eudicotyledons</taxon>
        <taxon>Gunneridae</taxon>
        <taxon>Pentapetalae</taxon>
        <taxon>rosids</taxon>
        <taxon>fabids</taxon>
        <taxon>Fabales</taxon>
        <taxon>Fabaceae</taxon>
        <taxon>Papilionoideae</taxon>
        <taxon>50 kb inversion clade</taxon>
        <taxon>NPAAA clade</taxon>
        <taxon>Hologalegina</taxon>
        <taxon>IRL clade</taxon>
        <taxon>Trifolieae</taxon>
        <taxon>Trifolium</taxon>
    </lineage>
</organism>
<feature type="region of interest" description="Disordered" evidence="1">
    <location>
        <begin position="28"/>
        <end position="47"/>
    </location>
</feature>
<dbReference type="AlphaFoldDB" id="A0A392Q4K6"/>
<evidence type="ECO:0000256" key="1">
    <source>
        <dbReference type="SAM" id="MobiDB-lite"/>
    </source>
</evidence>
<dbReference type="PANTHER" id="PTHR23198">
    <property type="entry name" value="NUCLEOPORIN"/>
    <property type="match status" value="1"/>
</dbReference>
<dbReference type="GO" id="GO:0044614">
    <property type="term" value="C:nuclear pore cytoplasmic filaments"/>
    <property type="evidence" value="ECO:0007669"/>
    <property type="project" value="TreeGrafter"/>
</dbReference>
<keyword evidence="2" id="KW-1133">Transmembrane helix</keyword>
<dbReference type="GO" id="GO:0000973">
    <property type="term" value="P:post-transcriptional tethering of RNA polymerase II gene DNA at nuclear periphery"/>
    <property type="evidence" value="ECO:0007669"/>
    <property type="project" value="TreeGrafter"/>
</dbReference>
<dbReference type="Proteomes" id="UP000265520">
    <property type="component" value="Unassembled WGS sequence"/>
</dbReference>
<dbReference type="InterPro" id="IPR037665">
    <property type="entry name" value="Nucleoporin_S59-like"/>
</dbReference>
<name>A0A392Q4K6_9FABA</name>
<dbReference type="GO" id="GO:0008139">
    <property type="term" value="F:nuclear localization sequence binding"/>
    <property type="evidence" value="ECO:0007669"/>
    <property type="project" value="TreeGrafter"/>
</dbReference>
<feature type="non-terminal residue" evidence="3">
    <location>
        <position position="1"/>
    </location>
</feature>
<evidence type="ECO:0000313" key="3">
    <source>
        <dbReference type="EMBL" id="MCI19333.1"/>
    </source>
</evidence>
<dbReference type="GO" id="GO:0034398">
    <property type="term" value="P:telomere tethering at nuclear periphery"/>
    <property type="evidence" value="ECO:0007669"/>
    <property type="project" value="TreeGrafter"/>
</dbReference>
<dbReference type="GO" id="GO:0003723">
    <property type="term" value="F:RNA binding"/>
    <property type="evidence" value="ECO:0007669"/>
    <property type="project" value="TreeGrafter"/>
</dbReference>
<dbReference type="GO" id="GO:0017056">
    <property type="term" value="F:structural constituent of nuclear pore"/>
    <property type="evidence" value="ECO:0007669"/>
    <property type="project" value="TreeGrafter"/>
</dbReference>
<accession>A0A392Q4K6</accession>
<sequence>KLESISAIPLYKDKSHEELRFEDYQLGSSAPTNAQSGSEFGQNTFPFGQTAGFRQSSFFGSHSSGLVGSIFSSMASLKSNAPSLATSMASLTSNAPSLAILTGTVVVTVVVTRWISLRGRRA</sequence>
<dbReference type="GO" id="GO:0006606">
    <property type="term" value="P:protein import into nucleus"/>
    <property type="evidence" value="ECO:0007669"/>
    <property type="project" value="TreeGrafter"/>
</dbReference>
<dbReference type="EMBL" id="LXQA010114325">
    <property type="protein sequence ID" value="MCI19333.1"/>
    <property type="molecule type" value="Genomic_DNA"/>
</dbReference>
<evidence type="ECO:0000256" key="2">
    <source>
        <dbReference type="SAM" id="Phobius"/>
    </source>
</evidence>
<dbReference type="GO" id="GO:0006405">
    <property type="term" value="P:RNA export from nucleus"/>
    <property type="evidence" value="ECO:0007669"/>
    <property type="project" value="TreeGrafter"/>
</dbReference>